<dbReference type="InterPro" id="IPR013154">
    <property type="entry name" value="ADH-like_N"/>
</dbReference>
<dbReference type="InterPro" id="IPR036736">
    <property type="entry name" value="ACP-like_sf"/>
</dbReference>
<keyword evidence="5" id="KW-0511">Multifunctional enzyme</keyword>
<dbReference type="Pfam" id="PF00698">
    <property type="entry name" value="Acyl_transf_1"/>
    <property type="match status" value="1"/>
</dbReference>
<dbReference type="SUPFAM" id="SSF47336">
    <property type="entry name" value="ACP-like"/>
    <property type="match status" value="1"/>
</dbReference>
<dbReference type="EMBL" id="JBAWTH010000085">
    <property type="protein sequence ID" value="KAL2278538.1"/>
    <property type="molecule type" value="Genomic_DNA"/>
</dbReference>
<dbReference type="PROSITE" id="PS00012">
    <property type="entry name" value="PHOSPHOPANTETHEINE"/>
    <property type="match status" value="1"/>
</dbReference>
<gene>
    <name evidence="10" type="ORF">FJTKL_14286</name>
</gene>
<dbReference type="InterPro" id="IPR001227">
    <property type="entry name" value="Ac_transferase_dom_sf"/>
</dbReference>
<evidence type="ECO:0000259" key="7">
    <source>
        <dbReference type="PROSITE" id="PS50075"/>
    </source>
</evidence>
<dbReference type="InterPro" id="IPR020806">
    <property type="entry name" value="PKS_PP-bd"/>
</dbReference>
<keyword evidence="1" id="KW-0596">Phosphopantetheine</keyword>
<evidence type="ECO:0000256" key="5">
    <source>
        <dbReference type="ARBA" id="ARBA00023268"/>
    </source>
</evidence>
<dbReference type="SUPFAM" id="SSF52151">
    <property type="entry name" value="FabD/lysophospholipase-like"/>
    <property type="match status" value="1"/>
</dbReference>
<protein>
    <submittedName>
        <fullName evidence="10">Uncharacterized protein</fullName>
    </submittedName>
</protein>
<dbReference type="Pfam" id="PF08659">
    <property type="entry name" value="KR"/>
    <property type="match status" value="1"/>
</dbReference>
<feature type="region of interest" description="C-terminal hotdog fold" evidence="6">
    <location>
        <begin position="1156"/>
        <end position="1308"/>
    </location>
</feature>
<dbReference type="Pfam" id="PF00109">
    <property type="entry name" value="ketoacyl-synt"/>
    <property type="match status" value="1"/>
</dbReference>
<dbReference type="InterPro" id="IPR014043">
    <property type="entry name" value="Acyl_transferase_dom"/>
</dbReference>
<evidence type="ECO:0000313" key="11">
    <source>
        <dbReference type="Proteomes" id="UP001600888"/>
    </source>
</evidence>
<feature type="domain" description="Carrier" evidence="7">
    <location>
        <begin position="2370"/>
        <end position="2447"/>
    </location>
</feature>
<dbReference type="SUPFAM" id="SSF50129">
    <property type="entry name" value="GroES-like"/>
    <property type="match status" value="1"/>
</dbReference>
<evidence type="ECO:0000313" key="10">
    <source>
        <dbReference type="EMBL" id="KAL2278538.1"/>
    </source>
</evidence>
<feature type="active site" description="Proton acceptor; for dehydratase activity" evidence="6">
    <location>
        <position position="1026"/>
    </location>
</feature>
<dbReference type="SMART" id="SM00826">
    <property type="entry name" value="PKS_DH"/>
    <property type="match status" value="1"/>
</dbReference>
<dbReference type="SUPFAM" id="SSF51735">
    <property type="entry name" value="NAD(P)-binding Rossmann-fold domains"/>
    <property type="match status" value="2"/>
</dbReference>
<dbReference type="Pfam" id="PF08240">
    <property type="entry name" value="ADH_N"/>
    <property type="match status" value="1"/>
</dbReference>
<dbReference type="InterPro" id="IPR049551">
    <property type="entry name" value="PKS_DH_C"/>
</dbReference>
<proteinExistence type="predicted"/>
<reference evidence="10 11" key="1">
    <citation type="submission" date="2024-03" db="EMBL/GenBank/DDBJ databases">
        <title>A high-quality draft genome sequence of Diaporthe vaccinii, a causative agent of upright dieback and viscid rot disease in cranberry plants.</title>
        <authorList>
            <person name="Sarrasin M."/>
            <person name="Lang B.F."/>
            <person name="Burger G."/>
        </authorList>
    </citation>
    <scope>NUCLEOTIDE SEQUENCE [LARGE SCALE GENOMIC DNA]</scope>
    <source>
        <strain evidence="10 11">IS7</strain>
    </source>
</reference>
<dbReference type="SMART" id="SM00823">
    <property type="entry name" value="PKS_PP"/>
    <property type="match status" value="1"/>
</dbReference>
<evidence type="ECO:0000256" key="2">
    <source>
        <dbReference type="ARBA" id="ARBA00022553"/>
    </source>
</evidence>
<dbReference type="InterPro" id="IPR016039">
    <property type="entry name" value="Thiolase-like"/>
</dbReference>
<keyword evidence="2" id="KW-0597">Phosphoprotein</keyword>
<dbReference type="InterPro" id="IPR032821">
    <property type="entry name" value="PKS_assoc"/>
</dbReference>
<feature type="region of interest" description="N-terminal hotdog fold" evidence="6">
    <location>
        <begin position="994"/>
        <end position="1128"/>
    </location>
</feature>
<keyword evidence="4" id="KW-0560">Oxidoreductase</keyword>
<dbReference type="Gene3D" id="3.90.180.10">
    <property type="entry name" value="Medium-chain alcohol dehydrogenases, catalytic domain"/>
    <property type="match status" value="1"/>
</dbReference>
<dbReference type="InterPro" id="IPR014031">
    <property type="entry name" value="Ketoacyl_synth_C"/>
</dbReference>
<dbReference type="PROSITE" id="PS50075">
    <property type="entry name" value="CARRIER"/>
    <property type="match status" value="1"/>
</dbReference>
<dbReference type="PANTHER" id="PTHR43775:SF29">
    <property type="entry name" value="ASPERFURANONE POLYKETIDE SYNTHASE AFOG-RELATED"/>
    <property type="match status" value="1"/>
</dbReference>
<dbReference type="Gene3D" id="3.40.50.720">
    <property type="entry name" value="NAD(P)-binding Rossmann-like Domain"/>
    <property type="match status" value="1"/>
</dbReference>
<dbReference type="InterPro" id="IPR009081">
    <property type="entry name" value="PP-bd_ACP"/>
</dbReference>
<dbReference type="Gene3D" id="3.40.47.10">
    <property type="match status" value="1"/>
</dbReference>
<dbReference type="SMART" id="SM00825">
    <property type="entry name" value="PKS_KS"/>
    <property type="match status" value="1"/>
</dbReference>
<comment type="caution">
    <text evidence="10">The sequence shown here is derived from an EMBL/GenBank/DDBJ whole genome shotgun (WGS) entry which is preliminary data.</text>
</comment>
<dbReference type="InterPro" id="IPR050091">
    <property type="entry name" value="PKS_NRPS_Biosynth_Enz"/>
</dbReference>
<dbReference type="CDD" id="cd05195">
    <property type="entry name" value="enoyl_red"/>
    <property type="match status" value="1"/>
</dbReference>
<dbReference type="InterPro" id="IPR057326">
    <property type="entry name" value="KR_dom"/>
</dbReference>
<dbReference type="PROSITE" id="PS00606">
    <property type="entry name" value="KS3_1"/>
    <property type="match status" value="1"/>
</dbReference>
<dbReference type="SUPFAM" id="SSF55048">
    <property type="entry name" value="Probable ACP-binding domain of malonyl-CoA ACP transacylase"/>
    <property type="match status" value="1"/>
</dbReference>
<feature type="domain" description="PKS/mFAS DH" evidence="9">
    <location>
        <begin position="994"/>
        <end position="1308"/>
    </location>
</feature>
<dbReference type="InterPro" id="IPR018201">
    <property type="entry name" value="Ketoacyl_synth_AS"/>
</dbReference>
<dbReference type="Gene3D" id="3.30.70.3290">
    <property type="match status" value="1"/>
</dbReference>
<dbReference type="Pfam" id="PF02801">
    <property type="entry name" value="Ketoacyl-synt_C"/>
    <property type="match status" value="1"/>
</dbReference>
<evidence type="ECO:0000256" key="4">
    <source>
        <dbReference type="ARBA" id="ARBA00023002"/>
    </source>
</evidence>
<evidence type="ECO:0000259" key="8">
    <source>
        <dbReference type="PROSITE" id="PS52004"/>
    </source>
</evidence>
<feature type="active site" description="Proton donor; for dehydratase activity" evidence="6">
    <location>
        <position position="1219"/>
    </location>
</feature>
<evidence type="ECO:0000256" key="1">
    <source>
        <dbReference type="ARBA" id="ARBA00022450"/>
    </source>
</evidence>
<dbReference type="SMART" id="SM00829">
    <property type="entry name" value="PKS_ER"/>
    <property type="match status" value="1"/>
</dbReference>
<evidence type="ECO:0000256" key="3">
    <source>
        <dbReference type="ARBA" id="ARBA00022679"/>
    </source>
</evidence>
<keyword evidence="11" id="KW-1185">Reference proteome</keyword>
<organism evidence="10 11">
    <name type="scientific">Diaporthe vaccinii</name>
    <dbReference type="NCBI Taxonomy" id="105482"/>
    <lineage>
        <taxon>Eukaryota</taxon>
        <taxon>Fungi</taxon>
        <taxon>Dikarya</taxon>
        <taxon>Ascomycota</taxon>
        <taxon>Pezizomycotina</taxon>
        <taxon>Sordariomycetes</taxon>
        <taxon>Sordariomycetidae</taxon>
        <taxon>Diaporthales</taxon>
        <taxon>Diaporthaceae</taxon>
        <taxon>Diaporthe</taxon>
        <taxon>Diaporthe eres species complex</taxon>
    </lineage>
</organism>
<dbReference type="Pfam" id="PF21089">
    <property type="entry name" value="PKS_DH_N"/>
    <property type="match status" value="1"/>
</dbReference>
<dbReference type="InterPro" id="IPR006162">
    <property type="entry name" value="Ppantetheine_attach_site"/>
</dbReference>
<dbReference type="PANTHER" id="PTHR43775">
    <property type="entry name" value="FATTY ACID SYNTHASE"/>
    <property type="match status" value="1"/>
</dbReference>
<evidence type="ECO:0000256" key="6">
    <source>
        <dbReference type="PROSITE-ProRule" id="PRU01363"/>
    </source>
</evidence>
<accession>A0ABR4E7X1</accession>
<name>A0ABR4E7X1_9PEZI</name>
<dbReference type="Pfam" id="PF23297">
    <property type="entry name" value="ACP_SdgA_C"/>
    <property type="match status" value="1"/>
</dbReference>
<dbReference type="InterPro" id="IPR016036">
    <property type="entry name" value="Malonyl_transacylase_ACP-bd"/>
</dbReference>
<dbReference type="SUPFAM" id="SSF53901">
    <property type="entry name" value="Thiolase-like"/>
    <property type="match status" value="1"/>
</dbReference>
<dbReference type="InterPro" id="IPR016035">
    <property type="entry name" value="Acyl_Trfase/lysoPLipase"/>
</dbReference>
<dbReference type="InterPro" id="IPR036291">
    <property type="entry name" value="NAD(P)-bd_dom_sf"/>
</dbReference>
<dbReference type="InterPro" id="IPR011032">
    <property type="entry name" value="GroES-like_sf"/>
</dbReference>
<dbReference type="InterPro" id="IPR014030">
    <property type="entry name" value="Ketoacyl_synth_N"/>
</dbReference>
<keyword evidence="3" id="KW-0808">Transferase</keyword>
<dbReference type="InterPro" id="IPR020807">
    <property type="entry name" value="PKS_DH"/>
</dbReference>
<dbReference type="InterPro" id="IPR013968">
    <property type="entry name" value="PKS_KR"/>
</dbReference>
<dbReference type="Proteomes" id="UP001600888">
    <property type="component" value="Unassembled WGS sequence"/>
</dbReference>
<dbReference type="Pfam" id="PF14765">
    <property type="entry name" value="PS-DH"/>
    <property type="match status" value="1"/>
</dbReference>
<dbReference type="SMART" id="SM00827">
    <property type="entry name" value="PKS_AT"/>
    <property type="match status" value="1"/>
</dbReference>
<dbReference type="Gene3D" id="1.10.1200.10">
    <property type="entry name" value="ACP-like"/>
    <property type="match status" value="1"/>
</dbReference>
<dbReference type="CDD" id="cd00833">
    <property type="entry name" value="PKS"/>
    <property type="match status" value="1"/>
</dbReference>
<dbReference type="PROSITE" id="PS52004">
    <property type="entry name" value="KS3_2"/>
    <property type="match status" value="1"/>
</dbReference>
<dbReference type="InterPro" id="IPR049900">
    <property type="entry name" value="PKS_mFAS_DH"/>
</dbReference>
<dbReference type="Gene3D" id="3.40.366.10">
    <property type="entry name" value="Malonyl-Coenzyme A Acyl Carrier Protein, domain 2"/>
    <property type="match status" value="1"/>
</dbReference>
<dbReference type="PROSITE" id="PS52019">
    <property type="entry name" value="PKS_MFAS_DH"/>
    <property type="match status" value="1"/>
</dbReference>
<sequence>MAEYDSIAITGLSCRLPGEGDTLDNFWQSICAGKSAWSDIPRERFNMDAFWSPNKRRSTSVAQGAHFMRDDLSRFDAGFFGLPKHDVDAMDPQQRIMMEVTYEALERAGLPLHQLAGTRTGVFMGNTTTDYRDMICRDLDNAPQYTFTGTCPASIANRISWLWDLRGPSFPINTACSSSMVALHIACQSLRTGESDIAIVGASNCLLNPEMFIFLSNHGFLSPDGKCKSFDASADGYGRGEGFGCIILKRTKDAVAAGDPIRAIIRGTGTNQDGRTKGLTMPSAEAQKALIEEVYFNAGLDFSATAYVEAHGTGTKIGDREEMAALAATIGSSHSTENKLIVGSVKSNIGHLEAAAGVASIIKAVLMLETGLIPPSIHFNTPNPEIQWDKWNVRVPTELTGWPTDGVRRISVNSFGYGGANAHAVLEDAHHYLKARYHTPSRQISNGVNVTNGVNGMNGINGTNGVHGTNRVNGTHDVNGTNGPKDANGSVAKATVHRPGNYRHTPRLFVWSAQDKDGLKRIEEKLAQYVQKIAPEYQSDSPHVEHKTGKLMADLAYTLGERKSQLQWKTYGIAESPRDLIASLSDSDDESRAPVVKFSRVPRVGFVFTGQGAQWPRMGAELMAYKVFRESIEAADDYLQKSCGCPWSVAEELLKYKSTSLINQALYSHTLSSILQVALVELLKSWNILPTSVVGHSGGEIAASYAAGGLSKTDAWKVAYYRGYVASRMKLKAPELNGAMMAVGLSHEVSEQWISKVTDGKLVVACINSPTSTTIAGDSAGVDQLLSMLQAAGIFARKLMVDTAYHSHHMEILADEYHSLISDIKPIAAPAGSCTIFSTVTGGAIEPAQVGPDHWSASITAPVQFCNAIHEMVRPMSGQRREQENAIDVLLELGPHSVLQGPSTQSLKARGITNIPYYSVLTRNFNAIDTAMNAAGALFTQGCQVNIREVNGDGDVHFASPLVDLPTYSWNHSQRFWHDSRVDSEFLARDAPKPGLLGAPSPSSTEGERLWKGFLRLSEASWISDHMIQGSILYPGAGYIAMAIEAAAQIADQTRRIASFNLRDIQLTAAGIMSQDADLECMVQLRPHMAGTRDSASTWTQFTVTTSPDGKSLVKNCCGLMMIEYEPAEGTAASRERSLEHLSLKAQYDEAQQMCATRIDPDAFYADMRSWGLEYGPAFTNVCEARNRDGQAVGGVRLPEIPIPGVTGRPYVIHPATLDAVFHLAFAAVKGGSYDPKTAIVPKSIDAVTISASIPYQANTVLPGFANANRHGMNELNADIFMFDDEKKSTSITVEGFLCTEIAGASSSSSVKSLTSKLSWKPAIELLSRKELYSVLSGFPTGEATLVESARGYSLTNQDTVPVQYLELMHHSNPALSVLEVAADTNGLTFQQADVARLAKTWDMTTAVVNEPLKDDSTARQESLKVLDFRQDVPGDVSKDQYDIICVSNAALSLYADETAEAVGRICQAVKPGGTLCFLATSSMLCSLQPVLESSHMQKSMLHIPAADKGPGLAIVKKGDISSTNGTSSTLNNGTNGTNGTNGALPGRDITVLLASDPTAMALTVAVNLISRLQEHHYKTRVFRWGSDVSDLAGRECISLLEVGKPLLRDLAADDFEPLKKLILEAKSLFWATVLNDPSTALIDGLVRVVRNETPGLDVRVFHAEEPSSHPTPANFLAGLMSRAFLWTGVDNEFQVKGDVLNICRAEEDTELNEEVDGLLPGATKTITKVPLGQIEYPVKLSVQSPGMLSSVCLEPDESAEAELEPDFVEIQTKASALNFREIMVAMGQMTDTALGLEAAGVVRRVGSSVSKFKVGDRVMMSGHGAHRTFHRVPASFCALIPEGMSFELAASIPVVHATAWNALVRVAKVQKGQSILIHAAAGGVGQVACQIALHYGMEVFATVSSEAKKKLIMEQYGILEDHIFYSRDTSFAKGVKRMTKGRGVDVVLNSLAGEALRQTWNCIAPFGHFVEIGIKDILNNTGLDMRPFLQDATFTFFNLRHVEESRPDLMAIVLEGAFEFIHRGITRPVQPLVSYPISEVEDALRLMQTGKHLGKIALTWGSDDEVPLIPRGHRAPKLSAEGVYLLVGGLGGLGRSLATKLVGLGARKLCFLSRSGAGSTDAQSLVQKLEQQQVQVCVYKCDVGDEVSVVSAISRCTRELGKIRGAFQCAMVLRDGLFVNMTHQAWVESTRPKVQGSWNLHSHLPDDLDFYITLSSFNGVFGSRGQGNYSAAGAYEDALAHHRRSLGRRATTIDLGLMRDIGVLAETGMTDNFREWEKPYGIREAEFHALIERVIDRDTAAAFPPQVVTGLATGGSATAAGITTPYYLDDPRFSIMARTGLHDCGGSAAGSGDGAPAHALISQAKTFQEAAGAVLEALVKQVARMLQTDPSEVDTSRFLHTYGFDSLVAVEIVNWVMKETKSVITVFDVLAGVPITTLCNRIASKSSALPKELVPRKIT</sequence>
<evidence type="ECO:0000259" key="9">
    <source>
        <dbReference type="PROSITE" id="PS52019"/>
    </source>
</evidence>
<dbReference type="InterPro" id="IPR042104">
    <property type="entry name" value="PKS_dehydratase_sf"/>
</dbReference>
<feature type="domain" description="Ketosynthase family 3 (KS3)" evidence="8">
    <location>
        <begin position="4"/>
        <end position="428"/>
    </location>
</feature>
<dbReference type="SMART" id="SM00822">
    <property type="entry name" value="PKS_KR"/>
    <property type="match status" value="1"/>
</dbReference>
<dbReference type="Gene3D" id="3.10.129.110">
    <property type="entry name" value="Polyketide synthase dehydratase"/>
    <property type="match status" value="1"/>
</dbReference>
<dbReference type="InterPro" id="IPR020843">
    <property type="entry name" value="ER"/>
</dbReference>
<dbReference type="InterPro" id="IPR020841">
    <property type="entry name" value="PKS_Beta-ketoAc_synthase_dom"/>
</dbReference>
<dbReference type="InterPro" id="IPR049552">
    <property type="entry name" value="PKS_DH_N"/>
</dbReference>
<dbReference type="Pfam" id="PF13602">
    <property type="entry name" value="ADH_zinc_N_2"/>
    <property type="match status" value="1"/>
</dbReference>
<dbReference type="Pfam" id="PF16197">
    <property type="entry name" value="KAsynt_C_assoc"/>
    <property type="match status" value="1"/>
</dbReference>